<evidence type="ECO:0000256" key="2">
    <source>
        <dbReference type="ARBA" id="ARBA00023002"/>
    </source>
</evidence>
<dbReference type="PANTHER" id="PTHR42879">
    <property type="entry name" value="3-OXOACYL-(ACYL-CARRIER-PROTEIN) REDUCTASE"/>
    <property type="match status" value="1"/>
</dbReference>
<accession>A0A0U1NRJ3</accession>
<dbReference type="PRINTS" id="PR00081">
    <property type="entry name" value="GDHRDH"/>
</dbReference>
<dbReference type="OrthoDB" id="9803333at2"/>
<dbReference type="SUPFAM" id="SSF51735">
    <property type="entry name" value="NAD(P)-binding Rossmann-fold domains"/>
    <property type="match status" value="1"/>
</dbReference>
<dbReference type="AlphaFoldDB" id="A0A0U1NRJ3"/>
<dbReference type="InterPro" id="IPR050259">
    <property type="entry name" value="SDR"/>
</dbReference>
<dbReference type="PRINTS" id="PR00080">
    <property type="entry name" value="SDRFAMILY"/>
</dbReference>
<keyword evidence="2" id="KW-0560">Oxidoreductase</keyword>
<sequence length="261" mass="28061">MDLNLSGKTAMISASSQGLGFAIANQLVKEGVNVMLSGRDEEKLKKKASELEAIDKGKVAFKKTDITNADEIKQLVSFTAETFGGIQLLVNNAGGPPAGSFEELTDEEWQASFELNLLSYVRLIRAALPYLKQNGGKILNIASSSIKEPIPGLILSNTFRTGIIGLSKTLASELAPYHILINTIAPGRISTDRVKHLDQINAEKQGVEITKIESQMKAAIPLGRYGTPEEFANVAAFLLSDANTYMTGNSFLVDGGMVKSI</sequence>
<name>A0A0U1NRJ3_9BACI</name>
<dbReference type="CDD" id="cd05344">
    <property type="entry name" value="BKR_like_SDR_like"/>
    <property type="match status" value="1"/>
</dbReference>
<dbReference type="PANTHER" id="PTHR42879:SF6">
    <property type="entry name" value="NADPH-DEPENDENT REDUCTASE BACG"/>
    <property type="match status" value="1"/>
</dbReference>
<evidence type="ECO:0000313" key="4">
    <source>
        <dbReference type="Proteomes" id="UP000199087"/>
    </source>
</evidence>
<dbReference type="FunFam" id="3.40.50.720:FF:000084">
    <property type="entry name" value="Short-chain dehydrogenase reductase"/>
    <property type="match status" value="1"/>
</dbReference>
<proteinExistence type="inferred from homology"/>
<reference evidence="4" key="1">
    <citation type="submission" date="2015-05" db="EMBL/GenBank/DDBJ databases">
        <authorList>
            <person name="Urmite Genomes"/>
        </authorList>
    </citation>
    <scope>NUCLEOTIDE SEQUENCE [LARGE SCALE GENOMIC DNA]</scope>
    <source>
        <strain evidence="4">LF1</strain>
    </source>
</reference>
<dbReference type="Gene3D" id="3.40.50.720">
    <property type="entry name" value="NAD(P)-binding Rossmann-like Domain"/>
    <property type="match status" value="1"/>
</dbReference>
<dbReference type="Pfam" id="PF13561">
    <property type="entry name" value="adh_short_C2"/>
    <property type="match status" value="1"/>
</dbReference>
<dbReference type="Proteomes" id="UP000199087">
    <property type="component" value="Unassembled WGS sequence"/>
</dbReference>
<protein>
    <submittedName>
        <fullName evidence="3">Short-chain dehydrogenase/reductase SDR</fullName>
    </submittedName>
</protein>
<evidence type="ECO:0000256" key="1">
    <source>
        <dbReference type="ARBA" id="ARBA00006484"/>
    </source>
</evidence>
<dbReference type="EMBL" id="CVRB01000001">
    <property type="protein sequence ID" value="CRK80670.1"/>
    <property type="molecule type" value="Genomic_DNA"/>
</dbReference>
<evidence type="ECO:0000313" key="3">
    <source>
        <dbReference type="EMBL" id="CRK80670.1"/>
    </source>
</evidence>
<dbReference type="GO" id="GO:0008206">
    <property type="term" value="P:bile acid metabolic process"/>
    <property type="evidence" value="ECO:0007669"/>
    <property type="project" value="UniProtKB-ARBA"/>
</dbReference>
<dbReference type="GO" id="GO:0016491">
    <property type="term" value="F:oxidoreductase activity"/>
    <property type="evidence" value="ECO:0007669"/>
    <property type="project" value="UniProtKB-KW"/>
</dbReference>
<organism evidence="3 4">
    <name type="scientific">Neobacillus massiliamazoniensis</name>
    <dbReference type="NCBI Taxonomy" id="1499688"/>
    <lineage>
        <taxon>Bacteria</taxon>
        <taxon>Bacillati</taxon>
        <taxon>Bacillota</taxon>
        <taxon>Bacilli</taxon>
        <taxon>Bacillales</taxon>
        <taxon>Bacillaceae</taxon>
        <taxon>Neobacillus</taxon>
    </lineage>
</organism>
<comment type="similarity">
    <text evidence="1">Belongs to the short-chain dehydrogenases/reductases (SDR) family.</text>
</comment>
<dbReference type="InterPro" id="IPR036291">
    <property type="entry name" value="NAD(P)-bd_dom_sf"/>
</dbReference>
<dbReference type="InterPro" id="IPR002347">
    <property type="entry name" value="SDR_fam"/>
</dbReference>
<dbReference type="STRING" id="1499688.BN000_00558"/>
<keyword evidence="4" id="KW-1185">Reference proteome</keyword>
<dbReference type="RefSeq" id="WP_090630508.1">
    <property type="nucleotide sequence ID" value="NZ_CVRB01000001.1"/>
</dbReference>
<gene>
    <name evidence="3" type="ORF">BN000_00558</name>
</gene>